<accession>A0ABV7G3C5</accession>
<organism evidence="2 3">
    <name type="scientific">Teichococcus globiformis</name>
    <dbReference type="NCBI Taxonomy" id="2307229"/>
    <lineage>
        <taxon>Bacteria</taxon>
        <taxon>Pseudomonadati</taxon>
        <taxon>Pseudomonadota</taxon>
        <taxon>Alphaproteobacteria</taxon>
        <taxon>Acetobacterales</taxon>
        <taxon>Roseomonadaceae</taxon>
        <taxon>Roseomonas</taxon>
    </lineage>
</organism>
<dbReference type="InterPro" id="IPR029058">
    <property type="entry name" value="AB_hydrolase_fold"/>
</dbReference>
<keyword evidence="2" id="KW-0378">Hydrolase</keyword>
<evidence type="ECO:0000259" key="1">
    <source>
        <dbReference type="Pfam" id="PF12697"/>
    </source>
</evidence>
<gene>
    <name evidence="2" type="ORF">ACFOD4_19285</name>
</gene>
<evidence type="ECO:0000313" key="3">
    <source>
        <dbReference type="Proteomes" id="UP001595593"/>
    </source>
</evidence>
<sequence length="271" mass="29312">MHPILKTLEASSRRSETPCGTGRLVWHEWGEGKPLILLHGGAGSWRHWARNIQFLSHSWRVLAPDTPGLGESDLPPEGTDLWGLADILAEGIAMQVKPGGSYDLVGFSFGAVIASHIAARSAAGLQKVVLAGPGALGLRRSETPLVSIRDRAGPDRVAAHRTNLASLMLADPAAIDELALEIQAWNSDHARFRSRNIVSDAAVREALPSIRVPVHAIFGERDAVAYPYVADRVDLIRSIRPNADVRVIPQAGHWVAYEAADTFNAILTDML</sequence>
<dbReference type="Proteomes" id="UP001595593">
    <property type="component" value="Unassembled WGS sequence"/>
</dbReference>
<comment type="caution">
    <text evidence="2">The sequence shown here is derived from an EMBL/GenBank/DDBJ whole genome shotgun (WGS) entry which is preliminary data.</text>
</comment>
<dbReference type="SUPFAM" id="SSF53474">
    <property type="entry name" value="alpha/beta-Hydrolases"/>
    <property type="match status" value="1"/>
</dbReference>
<feature type="domain" description="AB hydrolase-1" evidence="1">
    <location>
        <begin position="35"/>
        <end position="265"/>
    </location>
</feature>
<dbReference type="PRINTS" id="PR00111">
    <property type="entry name" value="ABHYDROLASE"/>
</dbReference>
<dbReference type="Gene3D" id="3.40.50.1820">
    <property type="entry name" value="alpha/beta hydrolase"/>
    <property type="match status" value="1"/>
</dbReference>
<dbReference type="InterPro" id="IPR000073">
    <property type="entry name" value="AB_hydrolase_1"/>
</dbReference>
<dbReference type="EMBL" id="JBHRTN010000020">
    <property type="protein sequence ID" value="MFC3127217.1"/>
    <property type="molecule type" value="Genomic_DNA"/>
</dbReference>
<dbReference type="GO" id="GO:0016787">
    <property type="term" value="F:hydrolase activity"/>
    <property type="evidence" value="ECO:0007669"/>
    <property type="project" value="UniProtKB-KW"/>
</dbReference>
<dbReference type="InterPro" id="IPR050266">
    <property type="entry name" value="AB_hydrolase_sf"/>
</dbReference>
<protein>
    <submittedName>
        <fullName evidence="2">Alpha/beta fold hydrolase</fullName>
    </submittedName>
</protein>
<dbReference type="Pfam" id="PF12697">
    <property type="entry name" value="Abhydrolase_6"/>
    <property type="match status" value="1"/>
</dbReference>
<keyword evidence="3" id="KW-1185">Reference proteome</keyword>
<proteinExistence type="predicted"/>
<name>A0ABV7G3C5_9PROT</name>
<dbReference type="PANTHER" id="PTHR43798">
    <property type="entry name" value="MONOACYLGLYCEROL LIPASE"/>
    <property type="match status" value="1"/>
</dbReference>
<reference evidence="3" key="1">
    <citation type="journal article" date="2019" name="Int. J. Syst. Evol. Microbiol.">
        <title>The Global Catalogue of Microorganisms (GCM) 10K type strain sequencing project: providing services to taxonomists for standard genome sequencing and annotation.</title>
        <authorList>
            <consortium name="The Broad Institute Genomics Platform"/>
            <consortium name="The Broad Institute Genome Sequencing Center for Infectious Disease"/>
            <person name="Wu L."/>
            <person name="Ma J."/>
        </authorList>
    </citation>
    <scope>NUCLEOTIDE SEQUENCE [LARGE SCALE GENOMIC DNA]</scope>
    <source>
        <strain evidence="3">KCTC 52094</strain>
    </source>
</reference>
<dbReference type="RefSeq" id="WP_379599074.1">
    <property type="nucleotide sequence ID" value="NZ_JBHRTN010000020.1"/>
</dbReference>
<evidence type="ECO:0000313" key="2">
    <source>
        <dbReference type="EMBL" id="MFC3127217.1"/>
    </source>
</evidence>